<accession>A0A3M5MVJ4</accession>
<protein>
    <submittedName>
        <fullName evidence="1">Uncharacterized protein</fullName>
    </submittedName>
</protein>
<dbReference type="RefSeq" id="WP_019333450.1">
    <property type="nucleotide sequence ID" value="NZ_BQUM01000005.1"/>
</dbReference>
<name>A0A3M5MVJ4_PSESX</name>
<organism evidence="1 2">
    <name type="scientific">Pseudomonas syringae pv. theae</name>
    <dbReference type="NCBI Taxonomy" id="103985"/>
    <lineage>
        <taxon>Bacteria</taxon>
        <taxon>Pseudomonadati</taxon>
        <taxon>Pseudomonadota</taxon>
        <taxon>Gammaproteobacteria</taxon>
        <taxon>Pseudomonadales</taxon>
        <taxon>Pseudomonadaceae</taxon>
        <taxon>Pseudomonas</taxon>
        <taxon>Pseudomonas syringae</taxon>
    </lineage>
</organism>
<evidence type="ECO:0000313" key="2">
    <source>
        <dbReference type="Proteomes" id="UP000282636"/>
    </source>
</evidence>
<gene>
    <name evidence="1" type="ORF">ALP44_01337</name>
</gene>
<dbReference type="Proteomes" id="UP000282636">
    <property type="component" value="Unassembled WGS sequence"/>
</dbReference>
<dbReference type="EMBL" id="RBTL01000236">
    <property type="protein sequence ID" value="RMT64151.1"/>
    <property type="molecule type" value="Genomic_DNA"/>
</dbReference>
<proteinExistence type="predicted"/>
<dbReference type="AlphaFoldDB" id="A0A3M5MVJ4"/>
<evidence type="ECO:0000313" key="1">
    <source>
        <dbReference type="EMBL" id="RMT64151.1"/>
    </source>
</evidence>
<comment type="caution">
    <text evidence="1">The sequence shown here is derived from an EMBL/GenBank/DDBJ whole genome shotgun (WGS) entry which is preliminary data.</text>
</comment>
<reference evidence="1 2" key="1">
    <citation type="submission" date="2018-08" db="EMBL/GenBank/DDBJ databases">
        <title>Recombination of ecologically and evolutionarily significant loci maintains genetic cohesion in the Pseudomonas syringae species complex.</title>
        <authorList>
            <person name="Dillon M."/>
            <person name="Thakur S."/>
            <person name="Almeida R.N.D."/>
            <person name="Weir B.S."/>
            <person name="Guttman D.S."/>
        </authorList>
    </citation>
    <scope>NUCLEOTIDE SEQUENCE [LARGE SCALE GENOMIC DNA]</scope>
    <source>
        <strain evidence="1 2">ICMP 3934</strain>
    </source>
</reference>
<sequence length="108" mass="11617">MNTAAKCLTMFVVVGLLATAVMNDKKHKSVLLEIAEPGSAMAAKDLAPKYLMKLFTVVEDPVIEGDTATVNVSILNQKCVLTMHRAKNADDTNLSGWLVSHQSCVPTT</sequence>